<feature type="region of interest" description="Disordered" evidence="8">
    <location>
        <begin position="354"/>
        <end position="407"/>
    </location>
</feature>
<sequence length="1641" mass="181801">MELLGAFYRKKLRRKQKSNFGRSDGALCKTPSETSVNGLATGLITKVLRLTARRSEPGSRPHSWHSTKLGEGPQDSDSMMQVTQGGVGAPWHQSYHSSASTTDLSGFETGFLRKSPDQYSSRGSMESLDHTHPAYSSCYQLSSSKSSSSIDHLHSKRDSAYSSFSTSSSIPEYLAAAPSFNKERSYSMENVPQREGMQQADIRYIRTVYDPQQGVSEEHEITSAALMRTNDSRAQSRSGNVPSMICHRGSSSSGSSGSSGSTTSSQRHSVGTVWDPAQNRHSYENLKGAPAPPLRSDSYAAFRNHERPNSWSSLEHARSQRALNKGSWHHSSGSVATGKSLFGAEGQLHTVIEKSPESSPTTKPKQGCPQAAPGRLMLPTSIYPVPPPEPHFAQIPTSNPNSGSVYPALAKESKQNHHCDHLGGPVKEDRVTLENGYQSNSPSPNPVQTYVSSQPKLSDKVQDDTQVKPVFYRPHLQPQVQKSQTPYVPQERRDPYTPVQPRGERPRFTLGMEVYDNYRSPRDEEQNKCNEQNIHPDPLHTGKVAQGQVVQTYRGNFVQTLGSDNLVKPSRHYSDSSTLQQRGQDFDHPLTRLENALAEVQRGVSPESTASQCSFQSERSMSVLEKVSHFERQQVKPRSHSSLSYHGSMARPSQTPRPSSAKSSFSGVDDMHNMLERSNSSIPHGRTQSASSMGSYDGHMEAQQDFQMRRGSSDVVQHRQQKEPAVTHKTCLQRSKSTFQLGEGNGKDIQGKGDIQDILGTIQDTSFNRAYRDSIKDAQSKVLRSTSFRRRDLSVNPPPVPAKHLSLERKGPSTSPKPATTSPHTPKERHVVPVEAPIRTSPPELPSVPAVGPPVIRICGRKRFTMEQKKRSYSEPENMHEVGVLTQEISQAEKNVQQQFLASEMSVADRRRMFEQVANRNTEPRFFSSRPDLKQMQQDALVEYMERKTGRRVDGRPNRPHSAYLQSASSSADLRSLNSTPSVCSLQEPGHDGLSGGLRKASTLPAGMQSSFYPLRGTQNHTRPEFFAHQSQGTNSESHKPDPTLTRNTLPQHLEAVFERATSARSSGRSASAEDLLDRSEERPIPQHFRSKSSPVENFSQDFLAGEFQMFKVSSKESSENRVLANTGHKQPSCSARTERSYQLNQGPVQQNAPVLRRERQRHSDRPRAISASGLAASVGLPCPFTSPGTSASLDWHNGDRLCQPNLDSIAFPETGPQSPSGALGMVRQNSSDTSTSEDTVKDFPCLVATPSPPHPEVTGSQLAWSSDSKPPTLPKSPDSPAKPLLSLRISESNLHDVQSIAVLQDDDEVFLAPLPPPPSPPPPPPPIRETEITEDFPPPPPLTPQIKEDVGLMEALQHPGSLQPISDSENLADTSVHPEPVQPSNDHTTPSVTPEPQSTTSSQPQSPSSTPLEEDTSEILGPDYHLLSRRERTHGELLVETLARELVSQDKSLTSLLDTWAGKTTLDLMEDIFPSHSTSPHRRSSSHSGHRAQDDPCAPDTPSQAVPRKMETNLDDDEAYLNQKKESLQLKRKQLCSQQEDARELKENLDRRERVVQDILASYLSRPQLLDYQRYIRIKPALLIRQRHLDELIRQGEEQVRRLEETLPPEYHPKNTDPAPQTQPCFNSTHLSRPTTVTSL</sequence>
<feature type="compositionally biased region" description="Basic and acidic residues" evidence="8">
    <location>
        <begin position="1076"/>
        <end position="1085"/>
    </location>
</feature>
<evidence type="ECO:0000256" key="4">
    <source>
        <dbReference type="ARBA" id="ARBA00022701"/>
    </source>
</evidence>
<gene>
    <name evidence="11" type="ORF">DPX16_3884</name>
</gene>
<feature type="compositionally biased region" description="Polar residues" evidence="8">
    <location>
        <begin position="1259"/>
        <end position="1270"/>
    </location>
</feature>
<feature type="compositionally biased region" description="Basic residues" evidence="8">
    <location>
        <begin position="1480"/>
        <end position="1491"/>
    </location>
</feature>
<feature type="region of interest" description="Disordered" evidence="8">
    <location>
        <begin position="1474"/>
        <end position="1508"/>
    </location>
</feature>
<feature type="compositionally biased region" description="Low complexity" evidence="8">
    <location>
        <begin position="1060"/>
        <end position="1073"/>
    </location>
</feature>
<evidence type="ECO:0000256" key="7">
    <source>
        <dbReference type="PROSITE-ProRule" id="PRU00637"/>
    </source>
</evidence>
<feature type="region of interest" description="Disordered" evidence="8">
    <location>
        <begin position="434"/>
        <end position="504"/>
    </location>
</feature>
<feature type="compositionally biased region" description="Polar residues" evidence="8">
    <location>
        <begin position="232"/>
        <end position="241"/>
    </location>
</feature>
<feature type="compositionally biased region" description="Low complexity" evidence="8">
    <location>
        <begin position="1389"/>
        <end position="1412"/>
    </location>
</feature>
<name>A0A3N0XSW9_ANAGA</name>
<dbReference type="InterPro" id="IPR027685">
    <property type="entry name" value="Shroom_fam"/>
</dbReference>
<dbReference type="PROSITE" id="PS51307">
    <property type="entry name" value="ASD2"/>
    <property type="match status" value="1"/>
</dbReference>
<feature type="compositionally biased region" description="Polar residues" evidence="8">
    <location>
        <begin position="435"/>
        <end position="456"/>
    </location>
</feature>
<feature type="compositionally biased region" description="Basic and acidic residues" evidence="8">
    <location>
        <begin position="457"/>
        <end position="466"/>
    </location>
</feature>
<evidence type="ECO:0000313" key="11">
    <source>
        <dbReference type="EMBL" id="ROJ30636.1"/>
    </source>
</evidence>
<dbReference type="GO" id="GO:0016324">
    <property type="term" value="C:apical plasma membrane"/>
    <property type="evidence" value="ECO:0007669"/>
    <property type="project" value="TreeGrafter"/>
</dbReference>
<evidence type="ECO:0000256" key="6">
    <source>
        <dbReference type="ARBA" id="ARBA00023212"/>
    </source>
</evidence>
<evidence type="ECO:0000256" key="1">
    <source>
        <dbReference type="ARBA" id="ARBA00004245"/>
    </source>
</evidence>
<dbReference type="GO" id="GO:0051015">
    <property type="term" value="F:actin filament binding"/>
    <property type="evidence" value="ECO:0007669"/>
    <property type="project" value="InterPro"/>
</dbReference>
<evidence type="ECO:0000256" key="2">
    <source>
        <dbReference type="ARBA" id="ARBA00006469"/>
    </source>
</evidence>
<feature type="compositionally biased region" description="Low complexity" evidence="8">
    <location>
        <begin position="249"/>
        <end position="265"/>
    </location>
</feature>
<feature type="region of interest" description="Disordered" evidence="8">
    <location>
        <begin position="227"/>
        <end position="334"/>
    </location>
</feature>
<feature type="compositionally biased region" description="Polar residues" evidence="8">
    <location>
        <begin position="395"/>
        <end position="404"/>
    </location>
</feature>
<evidence type="ECO:0000259" key="9">
    <source>
        <dbReference type="PROSITE" id="PS51306"/>
    </source>
</evidence>
<keyword evidence="12" id="KW-1185">Reference proteome</keyword>
<dbReference type="Pfam" id="PF08688">
    <property type="entry name" value="ASD1"/>
    <property type="match status" value="1"/>
</dbReference>
<reference evidence="11 12" key="1">
    <citation type="submission" date="2018-10" db="EMBL/GenBank/DDBJ databases">
        <title>Genome assembly for a Yunnan-Guizhou Plateau 3E fish, Anabarilius grahami (Regan), and its evolutionary and genetic applications.</title>
        <authorList>
            <person name="Jiang W."/>
        </authorList>
    </citation>
    <scope>NUCLEOTIDE SEQUENCE [LARGE SCALE GENOMIC DNA]</scope>
    <source>
        <strain evidence="11">AG-KIZ</strain>
        <tissue evidence="11">Muscle</tissue>
    </source>
</reference>
<keyword evidence="3" id="KW-0963">Cytoplasm</keyword>
<evidence type="ECO:0000256" key="5">
    <source>
        <dbReference type="ARBA" id="ARBA00023203"/>
    </source>
</evidence>
<evidence type="ECO:0000259" key="10">
    <source>
        <dbReference type="PROSITE" id="PS51307"/>
    </source>
</evidence>
<dbReference type="EMBL" id="RJVU01061862">
    <property type="protein sequence ID" value="ROJ30636.1"/>
    <property type="molecule type" value="Genomic_DNA"/>
</dbReference>
<feature type="region of interest" description="Disordered" evidence="8">
    <location>
        <begin position="789"/>
        <end position="831"/>
    </location>
</feature>
<comment type="subcellular location">
    <subcellularLocation>
        <location evidence="1">Cytoplasm</location>
        <location evidence="1">Cytoskeleton</location>
    </subcellularLocation>
</comment>
<dbReference type="GO" id="GO:0005912">
    <property type="term" value="C:adherens junction"/>
    <property type="evidence" value="ECO:0007669"/>
    <property type="project" value="TreeGrafter"/>
</dbReference>
<feature type="compositionally biased region" description="Polar residues" evidence="8">
    <location>
        <begin position="478"/>
        <end position="487"/>
    </location>
</feature>
<organism evidence="11 12">
    <name type="scientific">Anabarilius grahami</name>
    <name type="common">Kanglang fish</name>
    <name type="synonym">Barilius grahami</name>
    <dbReference type="NCBI Taxonomy" id="495550"/>
    <lineage>
        <taxon>Eukaryota</taxon>
        <taxon>Metazoa</taxon>
        <taxon>Chordata</taxon>
        <taxon>Craniata</taxon>
        <taxon>Vertebrata</taxon>
        <taxon>Euteleostomi</taxon>
        <taxon>Actinopterygii</taxon>
        <taxon>Neopterygii</taxon>
        <taxon>Teleostei</taxon>
        <taxon>Ostariophysi</taxon>
        <taxon>Cypriniformes</taxon>
        <taxon>Xenocyprididae</taxon>
        <taxon>Xenocypridinae</taxon>
        <taxon>Xenocypridinae incertae sedis</taxon>
        <taxon>Anabarilius</taxon>
    </lineage>
</organism>
<feature type="region of interest" description="Disordered" evidence="8">
    <location>
        <begin position="1306"/>
        <end position="1419"/>
    </location>
</feature>
<feature type="compositionally biased region" description="Basic and acidic residues" evidence="8">
    <location>
        <begin position="1156"/>
        <end position="1168"/>
    </location>
</feature>
<feature type="compositionally biased region" description="Low complexity" evidence="8">
    <location>
        <begin position="812"/>
        <end position="824"/>
    </location>
</feature>
<dbReference type="InterPro" id="IPR014799">
    <property type="entry name" value="ASD2_dom"/>
</dbReference>
<feature type="compositionally biased region" description="Basic and acidic residues" evidence="8">
    <location>
        <begin position="948"/>
        <end position="957"/>
    </location>
</feature>
<dbReference type="InterPro" id="IPR014800">
    <property type="entry name" value="ASD1_dom"/>
</dbReference>
<dbReference type="Pfam" id="PF08687">
    <property type="entry name" value="ASD2"/>
    <property type="match status" value="2"/>
</dbReference>
<keyword evidence="5 7" id="KW-0009">Actin-binding</keyword>
<dbReference type="GO" id="GO:0043296">
    <property type="term" value="C:apical junction complex"/>
    <property type="evidence" value="ECO:0007669"/>
    <property type="project" value="TreeGrafter"/>
</dbReference>
<accession>A0A3N0XSW9</accession>
<feature type="compositionally biased region" description="Polar residues" evidence="8">
    <location>
        <begin position="1228"/>
        <end position="1238"/>
    </location>
</feature>
<feature type="compositionally biased region" description="Polar residues" evidence="8">
    <location>
        <begin position="75"/>
        <end position="84"/>
    </location>
</feature>
<dbReference type="Proteomes" id="UP000281406">
    <property type="component" value="Unassembled WGS sequence"/>
</dbReference>
<dbReference type="GO" id="GO:0007015">
    <property type="term" value="P:actin filament organization"/>
    <property type="evidence" value="ECO:0007669"/>
    <property type="project" value="TreeGrafter"/>
</dbReference>
<feature type="compositionally biased region" description="Polar residues" evidence="8">
    <location>
        <begin position="1619"/>
        <end position="1641"/>
    </location>
</feature>
<dbReference type="PROSITE" id="PS51306">
    <property type="entry name" value="ASD1"/>
    <property type="match status" value="1"/>
</dbReference>
<dbReference type="GO" id="GO:0005874">
    <property type="term" value="C:microtubule"/>
    <property type="evidence" value="ECO:0007669"/>
    <property type="project" value="UniProtKB-KW"/>
</dbReference>
<keyword evidence="4" id="KW-0493">Microtubule</keyword>
<feature type="compositionally biased region" description="Polar residues" evidence="8">
    <location>
        <begin position="640"/>
        <end position="666"/>
    </location>
</feature>
<dbReference type="OrthoDB" id="10063560at2759"/>
<dbReference type="Gene3D" id="6.10.250.3120">
    <property type="match status" value="1"/>
</dbReference>
<evidence type="ECO:0000256" key="3">
    <source>
        <dbReference type="ARBA" id="ARBA00022490"/>
    </source>
</evidence>
<evidence type="ECO:0000313" key="12">
    <source>
        <dbReference type="Proteomes" id="UP000281406"/>
    </source>
</evidence>
<feature type="domain" description="ASD1" evidence="9">
    <location>
        <begin position="775"/>
        <end position="883"/>
    </location>
</feature>
<protein>
    <submittedName>
        <fullName evidence="11">Protein Shroom3</fullName>
    </submittedName>
</protein>
<feature type="region of interest" description="Disordered" evidence="8">
    <location>
        <begin position="948"/>
        <end position="1002"/>
    </location>
</feature>
<evidence type="ECO:0000256" key="8">
    <source>
        <dbReference type="SAM" id="MobiDB-lite"/>
    </source>
</evidence>
<feature type="region of interest" description="Disordered" evidence="8">
    <location>
        <begin position="1060"/>
        <end position="1094"/>
    </location>
</feature>
<feature type="compositionally biased region" description="Pro residues" evidence="8">
    <location>
        <begin position="1314"/>
        <end position="1328"/>
    </location>
</feature>
<dbReference type="GO" id="GO:0030864">
    <property type="term" value="C:cortical actin cytoskeleton"/>
    <property type="evidence" value="ECO:0007669"/>
    <property type="project" value="TreeGrafter"/>
</dbReference>
<feature type="region of interest" description="Disordered" evidence="8">
    <location>
        <begin position="629"/>
        <end position="697"/>
    </location>
</feature>
<dbReference type="PANTHER" id="PTHR15012:SF33">
    <property type="entry name" value="PROTEIN SHROOM3"/>
    <property type="match status" value="1"/>
</dbReference>
<feature type="compositionally biased region" description="Polar residues" evidence="8">
    <location>
        <begin position="676"/>
        <end position="694"/>
    </location>
</feature>
<feature type="compositionally biased region" description="Polar residues" evidence="8">
    <location>
        <begin position="964"/>
        <end position="985"/>
    </location>
</feature>
<feature type="region of interest" description="Disordered" evidence="8">
    <location>
        <begin position="1122"/>
        <end position="1173"/>
    </location>
</feature>
<feature type="region of interest" description="Disordered" evidence="8">
    <location>
        <begin position="53"/>
        <end position="97"/>
    </location>
</feature>
<comment type="caution">
    <text evidence="11">The sequence shown here is derived from an EMBL/GenBank/DDBJ whole genome shotgun (WGS) entry which is preliminary data.</text>
</comment>
<feature type="region of interest" description="Disordered" evidence="8">
    <location>
        <begin position="1207"/>
        <end position="1285"/>
    </location>
</feature>
<comment type="similarity">
    <text evidence="2">Belongs to the shroom family.</text>
</comment>
<keyword evidence="6" id="KW-0206">Cytoskeleton</keyword>
<feature type="region of interest" description="Disordered" evidence="8">
    <location>
        <begin position="1609"/>
        <end position="1641"/>
    </location>
</feature>
<feature type="compositionally biased region" description="Polar residues" evidence="8">
    <location>
        <begin position="1128"/>
        <end position="1153"/>
    </location>
</feature>
<feature type="domain" description="ASD2" evidence="10">
    <location>
        <begin position="1518"/>
        <end position="1609"/>
    </location>
</feature>
<feature type="compositionally biased region" description="Polar residues" evidence="8">
    <location>
        <begin position="1364"/>
        <end position="1374"/>
    </location>
</feature>
<dbReference type="PANTHER" id="PTHR15012">
    <property type="entry name" value="APICAL PROTEIN/SHROOM-RELATED"/>
    <property type="match status" value="1"/>
</dbReference>
<proteinExistence type="inferred from homology"/>